<dbReference type="Proteomes" id="UP000541605">
    <property type="component" value="Unassembled WGS sequence"/>
</dbReference>
<keyword evidence="9" id="KW-0804">Transcription</keyword>
<reference evidence="13 14" key="1">
    <citation type="submission" date="2019-09" db="EMBL/GenBank/DDBJ databases">
        <title>Bird 10,000 Genomes (B10K) Project - Family phase.</title>
        <authorList>
            <person name="Zhang G."/>
        </authorList>
    </citation>
    <scope>NUCLEOTIDE SEQUENCE [LARGE SCALE GENOMIC DNA]</scope>
    <source>
        <strain evidence="13">B10K-CU-031-19</strain>
        <tissue evidence="13">Muscle</tissue>
    </source>
</reference>
<dbReference type="GO" id="GO:0005634">
    <property type="term" value="C:nucleus"/>
    <property type="evidence" value="ECO:0007669"/>
    <property type="project" value="UniProtKB-SubCell"/>
</dbReference>
<dbReference type="PROSITE" id="PS00028">
    <property type="entry name" value="ZINC_FINGER_C2H2_1"/>
    <property type="match status" value="1"/>
</dbReference>
<keyword evidence="14" id="KW-1185">Reference proteome</keyword>
<dbReference type="InterPro" id="IPR036236">
    <property type="entry name" value="Znf_C2H2_sf"/>
</dbReference>
<evidence type="ECO:0000256" key="5">
    <source>
        <dbReference type="ARBA" id="ARBA00022771"/>
    </source>
</evidence>
<feature type="domain" description="C2H2-type" evidence="12">
    <location>
        <begin position="27"/>
        <end position="54"/>
    </location>
</feature>
<protein>
    <submittedName>
        <fullName evidence="13">ZN180 protein</fullName>
    </submittedName>
</protein>
<dbReference type="PROSITE" id="PS50157">
    <property type="entry name" value="ZINC_FINGER_C2H2_2"/>
    <property type="match status" value="1"/>
</dbReference>
<dbReference type="FunFam" id="3.30.160.60:FF:000224">
    <property type="entry name" value="Zinc finger protein 329"/>
    <property type="match status" value="1"/>
</dbReference>
<evidence type="ECO:0000256" key="1">
    <source>
        <dbReference type="ARBA" id="ARBA00004123"/>
    </source>
</evidence>
<proteinExistence type="inferred from homology"/>
<dbReference type="PANTHER" id="PTHR23226">
    <property type="entry name" value="ZINC FINGER AND SCAN DOMAIN-CONTAINING"/>
    <property type="match status" value="1"/>
</dbReference>
<evidence type="ECO:0000313" key="13">
    <source>
        <dbReference type="EMBL" id="NXE03308.1"/>
    </source>
</evidence>
<dbReference type="EMBL" id="VWYX01004988">
    <property type="protein sequence ID" value="NXE03308.1"/>
    <property type="molecule type" value="Genomic_DNA"/>
</dbReference>
<organism evidence="13 14">
    <name type="scientific">Chaetorhynchus papuensis</name>
    <name type="common">pygmy drongo</name>
    <dbReference type="NCBI Taxonomy" id="254446"/>
    <lineage>
        <taxon>Eukaryota</taxon>
        <taxon>Metazoa</taxon>
        <taxon>Chordata</taxon>
        <taxon>Craniata</taxon>
        <taxon>Vertebrata</taxon>
        <taxon>Euteleostomi</taxon>
        <taxon>Archelosauria</taxon>
        <taxon>Archosauria</taxon>
        <taxon>Dinosauria</taxon>
        <taxon>Saurischia</taxon>
        <taxon>Theropoda</taxon>
        <taxon>Coelurosauria</taxon>
        <taxon>Aves</taxon>
        <taxon>Neognathae</taxon>
        <taxon>Neoaves</taxon>
        <taxon>Telluraves</taxon>
        <taxon>Australaves</taxon>
        <taxon>Passeriformes</taxon>
        <taxon>Rhipiduridae</taxon>
        <taxon>Chaetorhynchus</taxon>
    </lineage>
</organism>
<dbReference type="InterPro" id="IPR013087">
    <property type="entry name" value="Znf_C2H2_type"/>
</dbReference>
<dbReference type="Pfam" id="PF00096">
    <property type="entry name" value="zf-C2H2"/>
    <property type="match status" value="1"/>
</dbReference>
<dbReference type="GO" id="GO:0000981">
    <property type="term" value="F:DNA-binding transcription factor activity, RNA polymerase II-specific"/>
    <property type="evidence" value="ECO:0007669"/>
    <property type="project" value="TreeGrafter"/>
</dbReference>
<evidence type="ECO:0000256" key="11">
    <source>
        <dbReference type="PROSITE-ProRule" id="PRU00042"/>
    </source>
</evidence>
<dbReference type="AlphaFoldDB" id="A0A7K8JEP1"/>
<keyword evidence="4" id="KW-0677">Repeat</keyword>
<evidence type="ECO:0000256" key="8">
    <source>
        <dbReference type="ARBA" id="ARBA00023125"/>
    </source>
</evidence>
<comment type="subcellular location">
    <subcellularLocation>
        <location evidence="1">Nucleus</location>
    </subcellularLocation>
</comment>
<evidence type="ECO:0000259" key="12">
    <source>
        <dbReference type="PROSITE" id="PS50157"/>
    </source>
</evidence>
<accession>A0A7K8JEP1</accession>
<evidence type="ECO:0000256" key="3">
    <source>
        <dbReference type="ARBA" id="ARBA00022723"/>
    </source>
</evidence>
<evidence type="ECO:0000256" key="9">
    <source>
        <dbReference type="ARBA" id="ARBA00023163"/>
    </source>
</evidence>
<keyword evidence="8" id="KW-0238">DNA-binding</keyword>
<dbReference type="PANTHER" id="PTHR23226:SF416">
    <property type="entry name" value="FI01424P"/>
    <property type="match status" value="1"/>
</dbReference>
<comment type="similarity">
    <text evidence="2">Belongs to the krueppel C2H2-type zinc-finger protein family.</text>
</comment>
<feature type="non-terminal residue" evidence="13">
    <location>
        <position position="54"/>
    </location>
</feature>
<name>A0A7K8JEP1_9PASS</name>
<comment type="caution">
    <text evidence="13">The sequence shown here is derived from an EMBL/GenBank/DDBJ whole genome shotgun (WGS) entry which is preliminary data.</text>
</comment>
<evidence type="ECO:0000256" key="7">
    <source>
        <dbReference type="ARBA" id="ARBA00023015"/>
    </source>
</evidence>
<feature type="non-terminal residue" evidence="13">
    <location>
        <position position="1"/>
    </location>
</feature>
<keyword evidence="10" id="KW-0539">Nucleus</keyword>
<keyword evidence="5 11" id="KW-0863">Zinc-finger</keyword>
<dbReference type="GO" id="GO:0000978">
    <property type="term" value="F:RNA polymerase II cis-regulatory region sequence-specific DNA binding"/>
    <property type="evidence" value="ECO:0007669"/>
    <property type="project" value="TreeGrafter"/>
</dbReference>
<dbReference type="SMART" id="SM00355">
    <property type="entry name" value="ZnF_C2H2"/>
    <property type="match status" value="1"/>
</dbReference>
<evidence type="ECO:0000256" key="4">
    <source>
        <dbReference type="ARBA" id="ARBA00022737"/>
    </source>
</evidence>
<dbReference type="Gene3D" id="3.30.160.60">
    <property type="entry name" value="Classic Zinc Finger"/>
    <property type="match status" value="1"/>
</dbReference>
<gene>
    <name evidence="13" type="primary">Znf180_3</name>
    <name evidence="13" type="ORF">CHAPAP_R10507</name>
</gene>
<dbReference type="SUPFAM" id="SSF57667">
    <property type="entry name" value="beta-beta-alpha zinc fingers"/>
    <property type="match status" value="1"/>
</dbReference>
<keyword evidence="3" id="KW-0479">Metal-binding</keyword>
<dbReference type="GO" id="GO:0008270">
    <property type="term" value="F:zinc ion binding"/>
    <property type="evidence" value="ECO:0007669"/>
    <property type="project" value="UniProtKB-KW"/>
</dbReference>
<evidence type="ECO:0000313" key="14">
    <source>
        <dbReference type="Proteomes" id="UP000541605"/>
    </source>
</evidence>
<keyword evidence="6" id="KW-0862">Zinc</keyword>
<evidence type="ECO:0000256" key="10">
    <source>
        <dbReference type="ARBA" id="ARBA00023242"/>
    </source>
</evidence>
<keyword evidence="7" id="KW-0805">Transcription regulation</keyword>
<evidence type="ECO:0000256" key="2">
    <source>
        <dbReference type="ARBA" id="ARBA00006991"/>
    </source>
</evidence>
<evidence type="ECO:0000256" key="6">
    <source>
        <dbReference type="ARBA" id="ARBA00022833"/>
    </source>
</evidence>
<sequence length="54" mass="6393">REGRWRSGWSLELGVHEQLHDGEEKPHRCSECGRSFSHIAHLIEHRRIHTGERP</sequence>